<keyword evidence="3" id="KW-1185">Reference proteome</keyword>
<reference evidence="2 3" key="1">
    <citation type="submission" date="2019-07" db="EMBL/GenBank/DDBJ databases">
        <title>Sphingomonas alkalisoli sp. nov., isolated from rhizosphere soil of Suaedae salsa.</title>
        <authorList>
            <person name="Zhang H."/>
            <person name="Xu L."/>
            <person name="Zhang J.-X."/>
            <person name="Sun J.-Q."/>
        </authorList>
    </citation>
    <scope>NUCLEOTIDE SEQUENCE [LARGE SCALE GENOMIC DNA]</scope>
    <source>
        <strain evidence="2 3">XS-10</strain>
    </source>
</reference>
<evidence type="ECO:0000313" key="3">
    <source>
        <dbReference type="Proteomes" id="UP000318055"/>
    </source>
</evidence>
<organism evidence="2 3">
    <name type="scientific">Sphingomonas suaedae</name>
    <dbReference type="NCBI Taxonomy" id="2599297"/>
    <lineage>
        <taxon>Bacteria</taxon>
        <taxon>Pseudomonadati</taxon>
        <taxon>Pseudomonadota</taxon>
        <taxon>Alphaproteobacteria</taxon>
        <taxon>Sphingomonadales</taxon>
        <taxon>Sphingomonadaceae</taxon>
        <taxon>Sphingomonas</taxon>
    </lineage>
</organism>
<dbReference type="EMBL" id="CP042239">
    <property type="protein sequence ID" value="QDX27028.1"/>
    <property type="molecule type" value="Genomic_DNA"/>
</dbReference>
<dbReference type="AlphaFoldDB" id="A0A518RHT2"/>
<dbReference type="InterPro" id="IPR013324">
    <property type="entry name" value="RNA_pol_sigma_r3/r4-like"/>
</dbReference>
<proteinExistence type="predicted"/>
<dbReference type="Gene3D" id="1.10.10.10">
    <property type="entry name" value="Winged helix-like DNA-binding domain superfamily/Winged helix DNA-binding domain"/>
    <property type="match status" value="1"/>
</dbReference>
<dbReference type="GO" id="GO:0003677">
    <property type="term" value="F:DNA binding"/>
    <property type="evidence" value="ECO:0007669"/>
    <property type="project" value="InterPro"/>
</dbReference>
<evidence type="ECO:0000313" key="2">
    <source>
        <dbReference type="EMBL" id="QDX27028.1"/>
    </source>
</evidence>
<protein>
    <recommendedName>
        <fullName evidence="1">RNA polymerase sigma factor 70 region 4 type 2 domain-containing protein</fullName>
    </recommendedName>
</protein>
<dbReference type="InterPro" id="IPR013249">
    <property type="entry name" value="RNA_pol_sigma70_r4_t2"/>
</dbReference>
<evidence type="ECO:0000259" key="1">
    <source>
        <dbReference type="Pfam" id="PF08281"/>
    </source>
</evidence>
<dbReference type="KEGG" id="ssua:FPZ54_14130"/>
<dbReference type="Pfam" id="PF08281">
    <property type="entry name" value="Sigma70_r4_2"/>
    <property type="match status" value="1"/>
</dbReference>
<dbReference type="SUPFAM" id="SSF88659">
    <property type="entry name" value="Sigma3 and sigma4 domains of RNA polymerase sigma factors"/>
    <property type="match status" value="1"/>
</dbReference>
<name>A0A518RHT2_9SPHN</name>
<dbReference type="GO" id="GO:0016987">
    <property type="term" value="F:sigma factor activity"/>
    <property type="evidence" value="ECO:0007669"/>
    <property type="project" value="InterPro"/>
</dbReference>
<feature type="domain" description="RNA polymerase sigma factor 70 region 4 type 2" evidence="1">
    <location>
        <begin position="17"/>
        <end position="67"/>
    </location>
</feature>
<sequence length="76" mass="8727">MRWKFWRQASGVDVELARLERRVRRMDATTRAVFLMHRLDSLGCVEIAARPGVAVAEVERRMAEAMLLLIQADADD</sequence>
<dbReference type="InterPro" id="IPR036388">
    <property type="entry name" value="WH-like_DNA-bd_sf"/>
</dbReference>
<dbReference type="Proteomes" id="UP000318055">
    <property type="component" value="Chromosome"/>
</dbReference>
<gene>
    <name evidence="2" type="ORF">FPZ54_14130</name>
</gene>
<dbReference type="GO" id="GO:0006352">
    <property type="term" value="P:DNA-templated transcription initiation"/>
    <property type="evidence" value="ECO:0007669"/>
    <property type="project" value="InterPro"/>
</dbReference>
<accession>A0A518RHT2</accession>